<dbReference type="AlphaFoldDB" id="A0A6N3H2R6"/>
<dbReference type="PANTHER" id="PTHR34220">
    <property type="entry name" value="SENSOR HISTIDINE KINASE YPDA"/>
    <property type="match status" value="1"/>
</dbReference>
<dbReference type="InterPro" id="IPR036890">
    <property type="entry name" value="HATPase_C_sf"/>
</dbReference>
<dbReference type="GO" id="GO:0016020">
    <property type="term" value="C:membrane"/>
    <property type="evidence" value="ECO:0007669"/>
    <property type="project" value="InterPro"/>
</dbReference>
<dbReference type="InterPro" id="IPR003594">
    <property type="entry name" value="HATPase_dom"/>
</dbReference>
<feature type="domain" description="Histidine kinase/HSP90-like ATPase" evidence="2">
    <location>
        <begin position="334"/>
        <end position="427"/>
    </location>
</feature>
<feature type="domain" description="Signal transduction histidine kinase internal region" evidence="3">
    <location>
        <begin position="239"/>
        <end position="316"/>
    </location>
</feature>
<dbReference type="Pfam" id="PF02518">
    <property type="entry name" value="HATPase_c"/>
    <property type="match status" value="1"/>
</dbReference>
<evidence type="ECO:0000259" key="3">
    <source>
        <dbReference type="Pfam" id="PF06580"/>
    </source>
</evidence>
<dbReference type="Pfam" id="PF06580">
    <property type="entry name" value="His_kinase"/>
    <property type="match status" value="1"/>
</dbReference>
<keyword evidence="4" id="KW-0808">Transferase</keyword>
<dbReference type="EMBL" id="CACRTR010000023">
    <property type="protein sequence ID" value="VYU70955.1"/>
    <property type="molecule type" value="Genomic_DNA"/>
</dbReference>
<dbReference type="Gene3D" id="3.30.565.10">
    <property type="entry name" value="Histidine kinase-like ATPase, C-terminal domain"/>
    <property type="match status" value="1"/>
</dbReference>
<dbReference type="GO" id="GO:0000155">
    <property type="term" value="F:phosphorelay sensor kinase activity"/>
    <property type="evidence" value="ECO:0007669"/>
    <property type="project" value="InterPro"/>
</dbReference>
<keyword evidence="1" id="KW-1133">Transmembrane helix</keyword>
<feature type="transmembrane region" description="Helical" evidence="1">
    <location>
        <begin position="149"/>
        <end position="167"/>
    </location>
</feature>
<organism evidence="4">
    <name type="scientific">Eubacterium limosum</name>
    <dbReference type="NCBI Taxonomy" id="1736"/>
    <lineage>
        <taxon>Bacteria</taxon>
        <taxon>Bacillati</taxon>
        <taxon>Bacillota</taxon>
        <taxon>Clostridia</taxon>
        <taxon>Eubacteriales</taxon>
        <taxon>Eubacteriaceae</taxon>
        <taxon>Eubacterium</taxon>
    </lineage>
</organism>
<feature type="transmembrane region" description="Helical" evidence="1">
    <location>
        <begin position="204"/>
        <end position="221"/>
    </location>
</feature>
<evidence type="ECO:0000259" key="2">
    <source>
        <dbReference type="Pfam" id="PF02518"/>
    </source>
</evidence>
<dbReference type="EC" id="2.7.13.3" evidence="4"/>
<reference evidence="4" key="1">
    <citation type="submission" date="2019-11" db="EMBL/GenBank/DDBJ databases">
        <authorList>
            <person name="Feng L."/>
        </authorList>
    </citation>
    <scope>NUCLEOTIDE SEQUENCE</scope>
    <source>
        <strain evidence="4">ElimosumLFYP34</strain>
    </source>
</reference>
<dbReference type="InterPro" id="IPR010559">
    <property type="entry name" value="Sig_transdc_His_kin_internal"/>
</dbReference>
<keyword evidence="4" id="KW-0418">Kinase</keyword>
<gene>
    <name evidence="4" type="primary">ypdA_2</name>
    <name evidence="4" type="ORF">ELLFYP34_00893</name>
</gene>
<feature type="transmembrane region" description="Helical" evidence="1">
    <location>
        <begin position="12"/>
        <end position="30"/>
    </location>
</feature>
<evidence type="ECO:0000313" key="4">
    <source>
        <dbReference type="EMBL" id="VYU70955.1"/>
    </source>
</evidence>
<feature type="transmembrane region" description="Helical" evidence="1">
    <location>
        <begin position="109"/>
        <end position="129"/>
    </location>
</feature>
<feature type="transmembrane region" description="Helical" evidence="1">
    <location>
        <begin position="74"/>
        <end position="97"/>
    </location>
</feature>
<proteinExistence type="predicted"/>
<keyword evidence="1" id="KW-0812">Transmembrane</keyword>
<evidence type="ECO:0000256" key="1">
    <source>
        <dbReference type="SAM" id="Phobius"/>
    </source>
</evidence>
<accession>A0A6N3H2R6</accession>
<protein>
    <submittedName>
        <fullName evidence="4">Sensor histidine kinase YpdA</fullName>
        <ecNumber evidence="4">2.7.13.3</ecNumber>
    </submittedName>
</protein>
<feature type="transmembrane region" description="Helical" evidence="1">
    <location>
        <begin position="42"/>
        <end position="62"/>
    </location>
</feature>
<sequence length="428" mass="47737">MERRRLLMATNIPLESFSIVISILLIICIIASKEHTKLNRLFLWMLAINAFILGCDIFIWIGGGHPQLVGAMKAANFFVFNLGYLLVALFTAYMVTYIRGKGSAVSDKIVPVITAFCAVAVLLVIISMFNNMFFYFSEKGYFMRSPLHWISQAYPIIIILLDMGIILKHSGKLGVKDTFALLSYGILPAGAMAVQIFINGLALVYPAATVSLLIIYVNIQVEQSKRLREKELELTQNRIAMMLSQIQPHFLYNSLTAIAQMCKKSPDKAGEATIAFANYLRGNLDSLTQKGMVHFDRELRHIKTYLSLEKMRFEENIQIIYSIGATDFMLPSLTIQPIIENAVKHGICKKEGGGTICLETMETAENYIIRVSDDGMGFDTAAFFPDERQHVGIENVRFRLAAQCAGTLKIESHPGGGTKAVVTIPKNK</sequence>
<dbReference type="InterPro" id="IPR050640">
    <property type="entry name" value="Bact_2-comp_sensor_kinase"/>
</dbReference>
<keyword evidence="1" id="KW-0472">Membrane</keyword>
<dbReference type="PANTHER" id="PTHR34220:SF7">
    <property type="entry name" value="SENSOR HISTIDINE KINASE YPDA"/>
    <property type="match status" value="1"/>
</dbReference>
<dbReference type="SUPFAM" id="SSF55874">
    <property type="entry name" value="ATPase domain of HSP90 chaperone/DNA topoisomerase II/histidine kinase"/>
    <property type="match status" value="1"/>
</dbReference>
<name>A0A6N3H2R6_EUBLI</name>